<reference evidence="1" key="2">
    <citation type="submission" date="2022-09" db="EMBL/GenBank/DDBJ databases">
        <authorList>
            <person name="Sun Q."/>
            <person name="Ohkuma M."/>
        </authorList>
    </citation>
    <scope>NUCLEOTIDE SEQUENCE</scope>
    <source>
        <strain evidence="1">JCM 3093</strain>
    </source>
</reference>
<dbReference type="AlphaFoldDB" id="A0AA37F813"/>
<evidence type="ECO:0000313" key="1">
    <source>
        <dbReference type="EMBL" id="GGK94382.1"/>
    </source>
</evidence>
<name>A0AA37F813_9ACTN</name>
<evidence type="ECO:0000313" key="2">
    <source>
        <dbReference type="Proteomes" id="UP000627984"/>
    </source>
</evidence>
<proteinExistence type="predicted"/>
<reference evidence="1" key="1">
    <citation type="journal article" date="2014" name="Int. J. Syst. Evol. Microbiol.">
        <title>Complete genome sequence of Corynebacterium casei LMG S-19264T (=DSM 44701T), isolated from a smear-ripened cheese.</title>
        <authorList>
            <consortium name="US DOE Joint Genome Institute (JGI-PGF)"/>
            <person name="Walter F."/>
            <person name="Albersmeier A."/>
            <person name="Kalinowski J."/>
            <person name="Ruckert C."/>
        </authorList>
    </citation>
    <scope>NUCLEOTIDE SEQUENCE</scope>
    <source>
        <strain evidence="1">JCM 3093</strain>
    </source>
</reference>
<gene>
    <name evidence="1" type="ORF">GCM10010126_62310</name>
</gene>
<dbReference type="Proteomes" id="UP000627984">
    <property type="component" value="Unassembled WGS sequence"/>
</dbReference>
<dbReference type="EMBL" id="BMQD01000029">
    <property type="protein sequence ID" value="GGK94382.1"/>
    <property type="molecule type" value="Genomic_DNA"/>
</dbReference>
<protein>
    <submittedName>
        <fullName evidence="1">Uncharacterized protein</fullName>
    </submittedName>
</protein>
<accession>A0AA37F813</accession>
<organism evidence="1 2">
    <name type="scientific">Planomonospora parontospora</name>
    <dbReference type="NCBI Taxonomy" id="58119"/>
    <lineage>
        <taxon>Bacteria</taxon>
        <taxon>Bacillati</taxon>
        <taxon>Actinomycetota</taxon>
        <taxon>Actinomycetes</taxon>
        <taxon>Streptosporangiales</taxon>
        <taxon>Streptosporangiaceae</taxon>
        <taxon>Planomonospora</taxon>
    </lineage>
</organism>
<sequence length="47" mass="5514">MGAMTSEDDPPPAWLHECVMASIRRKLQQRRREIAELERMWEADSGE</sequence>
<comment type="caution">
    <text evidence="1">The sequence shown here is derived from an EMBL/GenBank/DDBJ whole genome shotgun (WGS) entry which is preliminary data.</text>
</comment>